<feature type="compositionally biased region" description="Basic and acidic residues" evidence="1">
    <location>
        <begin position="32"/>
        <end position="50"/>
    </location>
</feature>
<proteinExistence type="predicted"/>
<evidence type="ECO:0000313" key="2">
    <source>
        <dbReference type="EMBL" id="EUC58635.1"/>
    </source>
</evidence>
<evidence type="ECO:0000256" key="1">
    <source>
        <dbReference type="SAM" id="MobiDB-lite"/>
    </source>
</evidence>
<protein>
    <submittedName>
        <fullName evidence="2">Uncharacterized protein</fullName>
    </submittedName>
</protein>
<name>A0A0A1UIJ7_9AGAM</name>
<dbReference type="AlphaFoldDB" id="A0A0A1UIJ7"/>
<organism evidence="2 3">
    <name type="scientific">Rhizoctonia solani AG-3 Rhs1AP</name>
    <dbReference type="NCBI Taxonomy" id="1086054"/>
    <lineage>
        <taxon>Eukaryota</taxon>
        <taxon>Fungi</taxon>
        <taxon>Dikarya</taxon>
        <taxon>Basidiomycota</taxon>
        <taxon>Agaricomycotina</taxon>
        <taxon>Agaricomycetes</taxon>
        <taxon>Cantharellales</taxon>
        <taxon>Ceratobasidiaceae</taxon>
        <taxon>Rhizoctonia</taxon>
    </lineage>
</organism>
<accession>A0A0A1UIJ7</accession>
<dbReference type="EMBL" id="JATN01000321">
    <property type="protein sequence ID" value="EUC58635.1"/>
    <property type="molecule type" value="Genomic_DNA"/>
</dbReference>
<dbReference type="Proteomes" id="UP000030108">
    <property type="component" value="Unassembled WGS sequence"/>
</dbReference>
<evidence type="ECO:0000313" key="3">
    <source>
        <dbReference type="Proteomes" id="UP000030108"/>
    </source>
</evidence>
<gene>
    <name evidence="2" type="ORF">RSOL_269500</name>
</gene>
<comment type="caution">
    <text evidence="2">The sequence shown here is derived from an EMBL/GenBank/DDBJ whole genome shotgun (WGS) entry which is preliminary data.</text>
</comment>
<feature type="non-terminal residue" evidence="2">
    <location>
        <position position="72"/>
    </location>
</feature>
<feature type="region of interest" description="Disordered" evidence="1">
    <location>
        <begin position="1"/>
        <end position="55"/>
    </location>
</feature>
<sequence>MFDLTTAESTDRQPTAELHKPEPMMSRVQSSIRKELKLKTKGKGRERPEEKEEIEYADLEVPDYWEEAEWGD</sequence>
<reference evidence="3" key="1">
    <citation type="journal article" date="2014" name="Genome Announc.">
        <title>Draft genome sequence of the plant-pathogenic soil fungus Rhizoctonia solani anastomosis group 3 strain Rhs1AP.</title>
        <authorList>
            <person name="Cubeta M.A."/>
            <person name="Thomas E."/>
            <person name="Dean R.A."/>
            <person name="Jabaji S."/>
            <person name="Neate S.M."/>
            <person name="Tavantzis S."/>
            <person name="Toda T."/>
            <person name="Vilgalys R."/>
            <person name="Bharathan N."/>
            <person name="Fedorova-Abrams N."/>
            <person name="Pakala S.B."/>
            <person name="Pakala S.M."/>
            <person name="Zafar N."/>
            <person name="Joardar V."/>
            <person name="Losada L."/>
            <person name="Nierman W.C."/>
        </authorList>
    </citation>
    <scope>NUCLEOTIDE SEQUENCE [LARGE SCALE GENOMIC DNA]</scope>
    <source>
        <strain evidence="3">AG-3</strain>
    </source>
</reference>